<dbReference type="PROSITE" id="PS51257">
    <property type="entry name" value="PROKAR_LIPOPROTEIN"/>
    <property type="match status" value="1"/>
</dbReference>
<dbReference type="RefSeq" id="WP_176909779.1">
    <property type="nucleotide sequence ID" value="NZ_JABKAU010000041.1"/>
</dbReference>
<evidence type="ECO:0000256" key="2">
    <source>
        <dbReference type="ARBA" id="ARBA00006275"/>
    </source>
</evidence>
<reference evidence="8 9" key="1">
    <citation type="submission" date="2020-05" db="EMBL/GenBank/DDBJ databases">
        <title>Hymenobacter terrestris sp. nov. and Hymenobacter lapidiphilus sp. nov., isolated from regoliths in Antarctica.</title>
        <authorList>
            <person name="Sedlacek I."/>
            <person name="Pantucek R."/>
            <person name="Zeman M."/>
            <person name="Holochova P."/>
            <person name="Kralova S."/>
            <person name="Stankova E."/>
            <person name="Sedo O."/>
            <person name="Micenkova L."/>
            <person name="Svec P."/>
            <person name="Gupta V."/>
            <person name="Sood U."/>
            <person name="Korpole U.S."/>
            <person name="Lal R."/>
        </authorList>
    </citation>
    <scope>NUCLEOTIDE SEQUENCE [LARGE SCALE GENOMIC DNA]</scope>
    <source>
        <strain evidence="8 9">P5342</strain>
    </source>
</reference>
<gene>
    <name evidence="8" type="ORF">HW554_17035</name>
</gene>
<evidence type="ECO:0000256" key="3">
    <source>
        <dbReference type="ARBA" id="ARBA00022729"/>
    </source>
</evidence>
<evidence type="ECO:0000313" key="8">
    <source>
        <dbReference type="EMBL" id="NVO32922.1"/>
    </source>
</evidence>
<name>A0A7Y7U6Z8_9BACT</name>
<comment type="caution">
    <text evidence="8">The sequence shown here is derived from an EMBL/GenBank/DDBJ whole genome shotgun (WGS) entry which is preliminary data.</text>
</comment>
<dbReference type="InterPro" id="IPR011990">
    <property type="entry name" value="TPR-like_helical_dom_sf"/>
</dbReference>
<evidence type="ECO:0000256" key="1">
    <source>
        <dbReference type="ARBA" id="ARBA00004442"/>
    </source>
</evidence>
<dbReference type="Pfam" id="PF07980">
    <property type="entry name" value="SusD_RagB"/>
    <property type="match status" value="1"/>
</dbReference>
<feature type="region of interest" description="Disordered" evidence="6">
    <location>
        <begin position="394"/>
        <end position="432"/>
    </location>
</feature>
<comment type="similarity">
    <text evidence="2">Belongs to the SusD family.</text>
</comment>
<keyword evidence="9" id="KW-1185">Reference proteome</keyword>
<comment type="subcellular location">
    <subcellularLocation>
        <location evidence="1">Cell outer membrane</location>
    </subcellularLocation>
</comment>
<accession>A0A7Y7U6Z8</accession>
<feature type="domain" description="RagB/SusD" evidence="7">
    <location>
        <begin position="308"/>
        <end position="414"/>
    </location>
</feature>
<keyword evidence="3" id="KW-0732">Signal</keyword>
<keyword evidence="5" id="KW-0998">Cell outer membrane</keyword>
<dbReference type="EMBL" id="JABKAU010000041">
    <property type="protein sequence ID" value="NVO32922.1"/>
    <property type="molecule type" value="Genomic_DNA"/>
</dbReference>
<dbReference type="SUPFAM" id="SSF48452">
    <property type="entry name" value="TPR-like"/>
    <property type="match status" value="1"/>
</dbReference>
<evidence type="ECO:0000313" key="9">
    <source>
        <dbReference type="Proteomes" id="UP000565521"/>
    </source>
</evidence>
<evidence type="ECO:0000256" key="6">
    <source>
        <dbReference type="SAM" id="MobiDB-lite"/>
    </source>
</evidence>
<sequence>MKKLVLFFVAGTLVLGGCNKEYINPSTVSVEQATGSAEGLTLLSNGLQARYATGGLVSVLYNKVALSGLSTREMFLLNQGNVDENNVAVGGASIVNDNAVVRNLWTTAQLVRANADLILANANNATDPGTRSGIVAYASIFRALTLGDIAQFFEQTSLVTGENATFVPREEALRSAVTQLEAAAAQLAAAPVSAEFRGKIVPGIDLTNTLQALIARYSLVLGDYDKALAAAGRVNLSSRSVFNFNNIARNPLFDVVFGNKNIFEPTDVNLGLTGPLAPASGDGRIPFLVRAAPLPTQNRGLGFYTANDAPIPVYVPGEMLLIRAEAYARKGDLANAVIELNKVRTKTPAQDAFGLGASLPAYSGPLTADAILLEILRNRYVELAFQGFRLGDSRRFGRPGPGQPGAERNRNFYPYPRIERENNGNTPADPAN</sequence>
<evidence type="ECO:0000259" key="7">
    <source>
        <dbReference type="Pfam" id="PF07980"/>
    </source>
</evidence>
<keyword evidence="4" id="KW-0472">Membrane</keyword>
<evidence type="ECO:0000256" key="5">
    <source>
        <dbReference type="ARBA" id="ARBA00023237"/>
    </source>
</evidence>
<evidence type="ECO:0000256" key="4">
    <source>
        <dbReference type="ARBA" id="ARBA00023136"/>
    </source>
</evidence>
<dbReference type="Gene3D" id="1.25.40.390">
    <property type="match status" value="2"/>
</dbReference>
<proteinExistence type="inferred from homology"/>
<organism evidence="8 9">
    <name type="scientific">Hymenobacter lapidiphilus</name>
    <dbReference type="NCBI Taxonomy" id="2608003"/>
    <lineage>
        <taxon>Bacteria</taxon>
        <taxon>Pseudomonadati</taxon>
        <taxon>Bacteroidota</taxon>
        <taxon>Cytophagia</taxon>
        <taxon>Cytophagales</taxon>
        <taxon>Hymenobacteraceae</taxon>
        <taxon>Hymenobacter</taxon>
    </lineage>
</organism>
<dbReference type="InterPro" id="IPR012944">
    <property type="entry name" value="SusD_RagB_dom"/>
</dbReference>
<dbReference type="GO" id="GO:0009279">
    <property type="term" value="C:cell outer membrane"/>
    <property type="evidence" value="ECO:0007669"/>
    <property type="project" value="UniProtKB-SubCell"/>
</dbReference>
<protein>
    <submittedName>
        <fullName evidence="8">RagB/SusD family nutrient uptake outer membrane protein</fullName>
    </submittedName>
</protein>
<dbReference type="AlphaFoldDB" id="A0A7Y7U6Z8"/>
<dbReference type="Proteomes" id="UP000565521">
    <property type="component" value="Unassembled WGS sequence"/>
</dbReference>